<name>A0ABR1RIK6_9PEZI</name>
<dbReference type="InterPro" id="IPR052337">
    <property type="entry name" value="SAT4-like"/>
</dbReference>
<evidence type="ECO:0000256" key="1">
    <source>
        <dbReference type="ARBA" id="ARBA00004141"/>
    </source>
</evidence>
<protein>
    <recommendedName>
        <fullName evidence="8">Rhodopsin domain-containing protein</fullName>
    </recommendedName>
</protein>
<dbReference type="PANTHER" id="PTHR33048">
    <property type="entry name" value="PTH11-LIKE INTEGRAL MEMBRANE PROTEIN (AFU_ORTHOLOGUE AFUA_5G11245)"/>
    <property type="match status" value="1"/>
</dbReference>
<feature type="transmembrane region" description="Helical" evidence="7">
    <location>
        <begin position="242"/>
        <end position="262"/>
    </location>
</feature>
<keyword evidence="10" id="KW-1185">Reference proteome</keyword>
<evidence type="ECO:0000313" key="10">
    <source>
        <dbReference type="Proteomes" id="UP001396898"/>
    </source>
</evidence>
<comment type="caution">
    <text evidence="9">The sequence shown here is derived from an EMBL/GenBank/DDBJ whole genome shotgun (WGS) entry which is preliminary data.</text>
</comment>
<gene>
    <name evidence="9" type="ORF">PG991_010495</name>
</gene>
<dbReference type="Proteomes" id="UP001396898">
    <property type="component" value="Unassembled WGS sequence"/>
</dbReference>
<evidence type="ECO:0000256" key="3">
    <source>
        <dbReference type="ARBA" id="ARBA00022989"/>
    </source>
</evidence>
<evidence type="ECO:0000256" key="2">
    <source>
        <dbReference type="ARBA" id="ARBA00022692"/>
    </source>
</evidence>
<evidence type="ECO:0000256" key="6">
    <source>
        <dbReference type="SAM" id="MobiDB-lite"/>
    </source>
</evidence>
<reference evidence="9 10" key="1">
    <citation type="submission" date="2023-01" db="EMBL/GenBank/DDBJ databases">
        <title>Analysis of 21 Apiospora genomes using comparative genomics revels a genus with tremendous synthesis potential of carbohydrate active enzymes and secondary metabolites.</title>
        <authorList>
            <person name="Sorensen T."/>
        </authorList>
    </citation>
    <scope>NUCLEOTIDE SEQUENCE [LARGE SCALE GENOMIC DNA]</scope>
    <source>
        <strain evidence="9 10">CBS 20057</strain>
    </source>
</reference>
<evidence type="ECO:0000256" key="7">
    <source>
        <dbReference type="SAM" id="Phobius"/>
    </source>
</evidence>
<feature type="compositionally biased region" description="Basic and acidic residues" evidence="6">
    <location>
        <begin position="345"/>
        <end position="365"/>
    </location>
</feature>
<feature type="transmembrane region" description="Helical" evidence="7">
    <location>
        <begin position="158"/>
        <end position="183"/>
    </location>
</feature>
<dbReference type="InterPro" id="IPR049326">
    <property type="entry name" value="Rhodopsin_dom_fungi"/>
</dbReference>
<dbReference type="EMBL" id="JAQQWI010000015">
    <property type="protein sequence ID" value="KAK8013120.1"/>
    <property type="molecule type" value="Genomic_DNA"/>
</dbReference>
<dbReference type="Pfam" id="PF20684">
    <property type="entry name" value="Fung_rhodopsin"/>
    <property type="match status" value="1"/>
</dbReference>
<feature type="region of interest" description="Disordered" evidence="6">
    <location>
        <begin position="326"/>
        <end position="375"/>
    </location>
</feature>
<dbReference type="PANTHER" id="PTHR33048:SF47">
    <property type="entry name" value="INTEGRAL MEMBRANE PROTEIN-RELATED"/>
    <property type="match status" value="1"/>
</dbReference>
<feature type="transmembrane region" description="Helical" evidence="7">
    <location>
        <begin position="208"/>
        <end position="230"/>
    </location>
</feature>
<evidence type="ECO:0000256" key="5">
    <source>
        <dbReference type="ARBA" id="ARBA00038359"/>
    </source>
</evidence>
<feature type="transmembrane region" description="Helical" evidence="7">
    <location>
        <begin position="120"/>
        <end position="138"/>
    </location>
</feature>
<keyword evidence="3 7" id="KW-1133">Transmembrane helix</keyword>
<evidence type="ECO:0000259" key="8">
    <source>
        <dbReference type="Pfam" id="PF20684"/>
    </source>
</evidence>
<evidence type="ECO:0000256" key="4">
    <source>
        <dbReference type="ARBA" id="ARBA00023136"/>
    </source>
</evidence>
<feature type="transmembrane region" description="Helical" evidence="7">
    <location>
        <begin position="42"/>
        <end position="63"/>
    </location>
</feature>
<comment type="similarity">
    <text evidence="5">Belongs to the SAT4 family.</text>
</comment>
<evidence type="ECO:0000313" key="9">
    <source>
        <dbReference type="EMBL" id="KAK8013120.1"/>
    </source>
</evidence>
<accession>A0ABR1RIK6</accession>
<keyword evidence="2 7" id="KW-0812">Transmembrane</keyword>
<comment type="subcellular location">
    <subcellularLocation>
        <location evidence="1">Membrane</location>
        <topology evidence="1">Multi-pass membrane protein</topology>
    </subcellularLocation>
</comment>
<organism evidence="9 10">
    <name type="scientific">Apiospora marii</name>
    <dbReference type="NCBI Taxonomy" id="335849"/>
    <lineage>
        <taxon>Eukaryota</taxon>
        <taxon>Fungi</taxon>
        <taxon>Dikarya</taxon>
        <taxon>Ascomycota</taxon>
        <taxon>Pezizomycotina</taxon>
        <taxon>Sordariomycetes</taxon>
        <taxon>Xylariomycetidae</taxon>
        <taxon>Amphisphaeriales</taxon>
        <taxon>Apiosporaceae</taxon>
        <taxon>Apiospora</taxon>
    </lineage>
</organism>
<sequence>MDPAVWNTLSPAQQEAVLDGPALKPPAGTQANFADPPNRDDLVLGVTILCAVLATVFFLLRIMSRMCISIRPRLEDAHSLLTLAKQGTYVGSLWAILYSLSLGGLYVHQWDLTVRTLLRVLYPFWFLPLFYAVTMLLLKTAILLDWMHIFVPEGTRNVFFWTCWPVLVANAVFYVAATFVIAFSCRPVSKFWTPMGEGICINRRNFDFASACINLVLDVIILIIPQRMIWKLQMPLRRKVGISAIFSIGLVACAAALGRIIVGESLVKTQDRTYRSAAPALCSLAEMTCAFLVLCVPAAPKALVKSKSLLNVSELLRSWSRIRTQGRSKENAQQDDWPAPAVYSKMDHGRPVPLRDLEPLDDTRSADLTQSQASVVEERAPHGIVRTTATVVSKDHNPSSVAKKGGLIRQHPWMADDV</sequence>
<keyword evidence="4 7" id="KW-0472">Membrane</keyword>
<proteinExistence type="inferred from homology"/>
<feature type="domain" description="Rhodopsin" evidence="8">
    <location>
        <begin position="60"/>
        <end position="301"/>
    </location>
</feature>